<evidence type="ECO:0000256" key="2">
    <source>
        <dbReference type="ARBA" id="ARBA00022705"/>
    </source>
</evidence>
<dbReference type="PANTHER" id="PTHR11070:SF64">
    <property type="entry name" value="ATP-DEPENDENT DNA HELICASE REP"/>
    <property type="match status" value="1"/>
</dbReference>
<dbReference type="Pfam" id="PF13361">
    <property type="entry name" value="UvrD_C"/>
    <property type="match status" value="1"/>
</dbReference>
<dbReference type="InterPro" id="IPR005752">
    <property type="entry name" value="Helicase_Rep"/>
</dbReference>
<keyword evidence="16" id="KW-1185">Reference proteome</keyword>
<keyword evidence="4 11" id="KW-0378">Hydrolase</keyword>
<dbReference type="InterPro" id="IPR014017">
    <property type="entry name" value="DNA_helicase_UvrD-like_C"/>
</dbReference>
<dbReference type="NCBIfam" id="TIGR01074">
    <property type="entry name" value="rep"/>
    <property type="match status" value="1"/>
</dbReference>
<dbReference type="Proteomes" id="UP000619761">
    <property type="component" value="Unassembled WGS sequence"/>
</dbReference>
<keyword evidence="7 11" id="KW-0238">DNA-binding</keyword>
<dbReference type="EC" id="5.6.2.4" evidence="11"/>
<feature type="binding site" evidence="11">
    <location>
        <position position="279"/>
    </location>
    <ligand>
        <name>ATP</name>
        <dbReference type="ChEBI" id="CHEBI:30616"/>
    </ligand>
</feature>
<organism evidence="15 16">
    <name type="scientific">Cellvibrio zantedeschiae</name>
    <dbReference type="NCBI Taxonomy" id="1237077"/>
    <lineage>
        <taxon>Bacteria</taxon>
        <taxon>Pseudomonadati</taxon>
        <taxon>Pseudomonadota</taxon>
        <taxon>Gammaproteobacteria</taxon>
        <taxon>Cellvibrionales</taxon>
        <taxon>Cellvibrionaceae</taxon>
        <taxon>Cellvibrio</taxon>
    </lineage>
</organism>
<evidence type="ECO:0000256" key="5">
    <source>
        <dbReference type="ARBA" id="ARBA00022806"/>
    </source>
</evidence>
<dbReference type="SUPFAM" id="SSF52540">
    <property type="entry name" value="P-loop containing nucleoside triphosphate hydrolases"/>
    <property type="match status" value="1"/>
</dbReference>
<feature type="domain" description="UvrD-like helicase C-terminal" evidence="14">
    <location>
        <begin position="282"/>
        <end position="567"/>
    </location>
</feature>
<comment type="similarity">
    <text evidence="1 11">Belongs to the helicase family. UvrD subfamily.</text>
</comment>
<evidence type="ECO:0000256" key="12">
    <source>
        <dbReference type="PROSITE-ProRule" id="PRU00560"/>
    </source>
</evidence>
<evidence type="ECO:0000256" key="11">
    <source>
        <dbReference type="HAMAP-Rule" id="MF_01920"/>
    </source>
</evidence>
<dbReference type="EMBL" id="BMYZ01000003">
    <property type="protein sequence ID" value="GGY82134.1"/>
    <property type="molecule type" value="Genomic_DNA"/>
</dbReference>
<dbReference type="Pfam" id="PF00580">
    <property type="entry name" value="UvrD-helicase"/>
    <property type="match status" value="1"/>
</dbReference>
<dbReference type="CDD" id="cd18807">
    <property type="entry name" value="SF1_C_UvrD"/>
    <property type="match status" value="1"/>
</dbReference>
<dbReference type="PROSITE" id="PS51217">
    <property type="entry name" value="UVRD_HELICASE_CTER"/>
    <property type="match status" value="1"/>
</dbReference>
<evidence type="ECO:0000256" key="9">
    <source>
        <dbReference type="ARBA" id="ARBA00034617"/>
    </source>
</evidence>
<dbReference type="CDD" id="cd17932">
    <property type="entry name" value="DEXQc_UvrD"/>
    <property type="match status" value="1"/>
</dbReference>
<dbReference type="Gene3D" id="3.40.50.300">
    <property type="entry name" value="P-loop containing nucleotide triphosphate hydrolases"/>
    <property type="match status" value="2"/>
</dbReference>
<evidence type="ECO:0000256" key="3">
    <source>
        <dbReference type="ARBA" id="ARBA00022741"/>
    </source>
</evidence>
<comment type="caution">
    <text evidence="15">The sequence shown here is derived from an EMBL/GenBank/DDBJ whole genome shotgun (WGS) entry which is preliminary data.</text>
</comment>
<gene>
    <name evidence="11 15" type="primary">rep</name>
    <name evidence="15" type="ORF">GCM10011613_28570</name>
</gene>
<dbReference type="RefSeq" id="WP_189419820.1">
    <property type="nucleotide sequence ID" value="NZ_BMYZ01000003.1"/>
</dbReference>
<dbReference type="GO" id="GO:0004386">
    <property type="term" value="F:helicase activity"/>
    <property type="evidence" value="ECO:0007669"/>
    <property type="project" value="UniProtKB-KW"/>
</dbReference>
<evidence type="ECO:0000259" key="13">
    <source>
        <dbReference type="PROSITE" id="PS51198"/>
    </source>
</evidence>
<evidence type="ECO:0000256" key="1">
    <source>
        <dbReference type="ARBA" id="ARBA00009922"/>
    </source>
</evidence>
<dbReference type="HAMAP" id="MF_01920">
    <property type="entry name" value="Helicase_Rep"/>
    <property type="match status" value="1"/>
</dbReference>
<evidence type="ECO:0000313" key="16">
    <source>
        <dbReference type="Proteomes" id="UP000619761"/>
    </source>
</evidence>
<keyword evidence="8 11" id="KW-0413">Isomerase</keyword>
<reference evidence="16" key="1">
    <citation type="journal article" date="2019" name="Int. J. Syst. Evol. Microbiol.">
        <title>The Global Catalogue of Microorganisms (GCM) 10K type strain sequencing project: providing services to taxonomists for standard genome sequencing and annotation.</title>
        <authorList>
            <consortium name="The Broad Institute Genomics Platform"/>
            <consortium name="The Broad Institute Genome Sequencing Center for Infectious Disease"/>
            <person name="Wu L."/>
            <person name="Ma J."/>
        </authorList>
    </citation>
    <scope>NUCLEOTIDE SEQUENCE [LARGE SCALE GENOMIC DNA]</scope>
    <source>
        <strain evidence="16">KCTC 32239</strain>
    </source>
</reference>
<dbReference type="InterPro" id="IPR013986">
    <property type="entry name" value="DExx_box_DNA_helicase_dom_sf"/>
</dbReference>
<dbReference type="PROSITE" id="PS51198">
    <property type="entry name" value="UVRD_HELICASE_ATP_BIND"/>
    <property type="match status" value="1"/>
</dbReference>
<accession>A0ABQ3B7J4</accession>
<protein>
    <recommendedName>
        <fullName evidence="11">ATP-dependent DNA helicase Rep</fullName>
        <ecNumber evidence="11">5.6.2.4</ecNumber>
    </recommendedName>
    <alternativeName>
        <fullName evidence="11">DNA 3'-5' helicase Rep</fullName>
    </alternativeName>
</protein>
<keyword evidence="3 11" id="KW-0547">Nucleotide-binding</keyword>
<comment type="function">
    <text evidence="11">Rep helicase is a single-stranded DNA-dependent ATPase involved in DNA replication; it can initiate unwinding at a nick in the DNA. It binds to the single-stranded DNA and acts in a progressive fashion along the DNA in the 3' to 5' direction.</text>
</comment>
<dbReference type="PANTHER" id="PTHR11070">
    <property type="entry name" value="UVRD / RECB / PCRA DNA HELICASE FAMILY MEMBER"/>
    <property type="match status" value="1"/>
</dbReference>
<proteinExistence type="inferred from homology"/>
<feature type="domain" description="UvrD-like helicase ATP-binding" evidence="13">
    <location>
        <begin position="2"/>
        <end position="281"/>
    </location>
</feature>
<comment type="catalytic activity">
    <reaction evidence="10 11">
        <text>ATP + H2O = ADP + phosphate + H(+)</text>
        <dbReference type="Rhea" id="RHEA:13065"/>
        <dbReference type="ChEBI" id="CHEBI:15377"/>
        <dbReference type="ChEBI" id="CHEBI:15378"/>
        <dbReference type="ChEBI" id="CHEBI:30616"/>
        <dbReference type="ChEBI" id="CHEBI:43474"/>
        <dbReference type="ChEBI" id="CHEBI:456216"/>
        <dbReference type="EC" id="5.6.2.4"/>
    </reaction>
</comment>
<dbReference type="Gene3D" id="1.10.10.160">
    <property type="match status" value="1"/>
</dbReference>
<sequence>MNQLNPRQQEAVLYIDGPCLVLAGAGSGKTSVITRKIAYLIQQCEIPARHIAALTFTNKAAREMKERVSNLVRGSAAKGLTVSTFHNLGLNIIRREYKSLGFKPGFSIFDAEDARSLLKELMLKDGDLDSDHLNLVQNQISNWKNDLITPKRALELAQSPGEQTIALVYQQYNQALRAYNAVDFDDLILIPVDLFRQHSEILLRWQKKIRYLLVDEYQDTNSSQYLLVQLLVGNRGALTVVGDDDQSIYAWRGARPENMAQLKVDYPQLRLIKLEQNYRSTSRILRVANHLIANNPHEFDKALWSEMGLGDPIRVVRCANEDAEAERVATEILTQRLRKQNKFRDYAVLYRGNHQSRLLEMKLQQHQIPYKISGGSSFFAKTEIKDIMAYLRLLVNPDDDNAFLRIVNTPRRHIGTSTLEALGSYASQRQISLFAALDEVGLHSHIPEKNLERLLRFSQWMKQVALNCTTNDPIAGVREMIDDIDYVGWMHQNSPSSKAAEKRIENVFYLVESLQKSLDKTADDDEDDEKRIQDAIAKLVLRDLLERQEEEDESDQVQLMTLHASKGLEFPHVFMVGMEEDLLPHRNSIDDNNIEEERRLTYVGITRAQKTLTMTLAGKRKQFGEHSPTTPSRFLDELPKEDVEHEGFGEHNPEKNTAQGAETLSSLLNLFD</sequence>
<evidence type="ECO:0000259" key="14">
    <source>
        <dbReference type="PROSITE" id="PS51217"/>
    </source>
</evidence>
<dbReference type="InterPro" id="IPR014016">
    <property type="entry name" value="UvrD-like_ATP-bd"/>
</dbReference>
<name>A0ABQ3B7J4_9GAMM</name>
<dbReference type="InterPro" id="IPR000212">
    <property type="entry name" value="DNA_helicase_UvrD/REP"/>
</dbReference>
<evidence type="ECO:0000256" key="10">
    <source>
        <dbReference type="ARBA" id="ARBA00048988"/>
    </source>
</evidence>
<keyword evidence="6 11" id="KW-0067">ATP-binding</keyword>
<keyword evidence="5 11" id="KW-0347">Helicase</keyword>
<evidence type="ECO:0000256" key="8">
    <source>
        <dbReference type="ARBA" id="ARBA00023235"/>
    </source>
</evidence>
<comment type="catalytic activity">
    <reaction evidence="9 11">
        <text>Couples ATP hydrolysis with the unwinding of duplex DNA by translocating in the 3'-5' direction.</text>
        <dbReference type="EC" id="5.6.2.4"/>
    </reaction>
</comment>
<keyword evidence="2 11" id="KW-0235">DNA replication</keyword>
<evidence type="ECO:0000313" key="15">
    <source>
        <dbReference type="EMBL" id="GGY82134.1"/>
    </source>
</evidence>
<evidence type="ECO:0000256" key="4">
    <source>
        <dbReference type="ARBA" id="ARBA00022801"/>
    </source>
</evidence>
<dbReference type="Gene3D" id="1.10.486.10">
    <property type="entry name" value="PCRA, domain 4"/>
    <property type="match status" value="1"/>
</dbReference>
<comment type="subunit">
    <text evidence="11">Homodimer.</text>
</comment>
<dbReference type="InterPro" id="IPR027417">
    <property type="entry name" value="P-loop_NTPase"/>
</dbReference>
<feature type="binding site" evidence="12">
    <location>
        <begin position="23"/>
        <end position="30"/>
    </location>
    <ligand>
        <name>ATP</name>
        <dbReference type="ChEBI" id="CHEBI:30616"/>
    </ligand>
</feature>
<evidence type="ECO:0000256" key="6">
    <source>
        <dbReference type="ARBA" id="ARBA00022840"/>
    </source>
</evidence>
<evidence type="ECO:0000256" key="7">
    <source>
        <dbReference type="ARBA" id="ARBA00023125"/>
    </source>
</evidence>